<protein>
    <submittedName>
        <fullName evidence="1">Uncharacterized protein</fullName>
    </submittedName>
</protein>
<keyword evidence="2" id="KW-1185">Reference proteome</keyword>
<organism evidence="1 2">
    <name type="scientific">Fusarium culmorum</name>
    <dbReference type="NCBI Taxonomy" id="5516"/>
    <lineage>
        <taxon>Eukaryota</taxon>
        <taxon>Fungi</taxon>
        <taxon>Dikarya</taxon>
        <taxon>Ascomycota</taxon>
        <taxon>Pezizomycotina</taxon>
        <taxon>Sordariomycetes</taxon>
        <taxon>Hypocreomycetidae</taxon>
        <taxon>Hypocreales</taxon>
        <taxon>Nectriaceae</taxon>
        <taxon>Fusarium</taxon>
    </lineage>
</organism>
<sequence>MDDQYCSENIWNSYVEKTSAPSQLQMASHEHRYMRINVGCTEKRPNFDDIEEIETIERNSINMMCEDHSVRMAVHKLMASCFYFKRTGVDAQNRETGLYKYSGNIICRFDEGSRDIKGLGLILKDHIRGSAFIPYFILEEDYGTPVMKQHAVTVPVDTIEKMCYTDYRLISSSIVVMKQV</sequence>
<dbReference type="EMBL" id="PVEM01000023">
    <property type="protein sequence ID" value="PTD02125.1"/>
    <property type="molecule type" value="Genomic_DNA"/>
</dbReference>
<comment type="caution">
    <text evidence="1">The sequence shown here is derived from an EMBL/GenBank/DDBJ whole genome shotgun (WGS) entry which is preliminary data.</text>
</comment>
<proteinExistence type="predicted"/>
<dbReference type="Proteomes" id="UP000241587">
    <property type="component" value="Unassembled WGS sequence"/>
</dbReference>
<accession>A0A2T4GF74</accession>
<gene>
    <name evidence="1" type="ORF">FCULG_00012171</name>
</gene>
<dbReference type="AlphaFoldDB" id="A0A2T4GF74"/>
<name>A0A2T4GF74_FUSCU</name>
<evidence type="ECO:0000313" key="1">
    <source>
        <dbReference type="EMBL" id="PTD02125.1"/>
    </source>
</evidence>
<evidence type="ECO:0000313" key="2">
    <source>
        <dbReference type="Proteomes" id="UP000241587"/>
    </source>
</evidence>
<reference evidence="1 2" key="1">
    <citation type="submission" date="2018-02" db="EMBL/GenBank/DDBJ databases">
        <title>Fusarium culmorum secondary metabolites in fungal-bacterial-plant interactions.</title>
        <authorList>
            <person name="Schmidt R."/>
        </authorList>
    </citation>
    <scope>NUCLEOTIDE SEQUENCE [LARGE SCALE GENOMIC DNA]</scope>
    <source>
        <strain evidence="1 2">PV</strain>
    </source>
</reference>
<dbReference type="OrthoDB" id="194358at2759"/>